<comment type="caution">
    <text evidence="2">The sequence shown here is derived from an EMBL/GenBank/DDBJ whole genome shotgun (WGS) entry which is preliminary data.</text>
</comment>
<feature type="signal peptide" evidence="1">
    <location>
        <begin position="1"/>
        <end position="18"/>
    </location>
</feature>
<dbReference type="OrthoDB" id="443419at2759"/>
<name>A0A9P1DPQ6_9DINO</name>
<keyword evidence="4" id="KW-1185">Reference proteome</keyword>
<dbReference type="EMBL" id="CAMXCT030005857">
    <property type="protein sequence ID" value="CAL4800752.1"/>
    <property type="molecule type" value="Genomic_DNA"/>
</dbReference>
<evidence type="ECO:0000256" key="1">
    <source>
        <dbReference type="SAM" id="SignalP"/>
    </source>
</evidence>
<proteinExistence type="predicted"/>
<feature type="chain" id="PRO_5043271654" evidence="1">
    <location>
        <begin position="19"/>
        <end position="364"/>
    </location>
</feature>
<dbReference type="AlphaFoldDB" id="A0A9P1DPQ6"/>
<dbReference type="EMBL" id="CAMXCT010005857">
    <property type="protein sequence ID" value="CAI4013440.1"/>
    <property type="molecule type" value="Genomic_DNA"/>
</dbReference>
<reference evidence="2" key="1">
    <citation type="submission" date="2022-10" db="EMBL/GenBank/DDBJ databases">
        <authorList>
            <person name="Chen Y."/>
            <person name="Dougan E. K."/>
            <person name="Chan C."/>
            <person name="Rhodes N."/>
            <person name="Thang M."/>
        </authorList>
    </citation>
    <scope>NUCLEOTIDE SEQUENCE</scope>
</reference>
<dbReference type="SUPFAM" id="SSF158791">
    <property type="entry name" value="MgtE N-terminal domain-like"/>
    <property type="match status" value="1"/>
</dbReference>
<organism evidence="2">
    <name type="scientific">Cladocopium goreaui</name>
    <dbReference type="NCBI Taxonomy" id="2562237"/>
    <lineage>
        <taxon>Eukaryota</taxon>
        <taxon>Sar</taxon>
        <taxon>Alveolata</taxon>
        <taxon>Dinophyceae</taxon>
        <taxon>Suessiales</taxon>
        <taxon>Symbiodiniaceae</taxon>
        <taxon>Cladocopium</taxon>
    </lineage>
</organism>
<evidence type="ECO:0000313" key="4">
    <source>
        <dbReference type="Proteomes" id="UP001152797"/>
    </source>
</evidence>
<dbReference type="Proteomes" id="UP001152797">
    <property type="component" value="Unassembled WGS sequence"/>
</dbReference>
<evidence type="ECO:0000313" key="2">
    <source>
        <dbReference type="EMBL" id="CAI4013440.1"/>
    </source>
</evidence>
<reference evidence="3 4" key="2">
    <citation type="submission" date="2024-05" db="EMBL/GenBank/DDBJ databases">
        <authorList>
            <person name="Chen Y."/>
            <person name="Shah S."/>
            <person name="Dougan E. K."/>
            <person name="Thang M."/>
            <person name="Chan C."/>
        </authorList>
    </citation>
    <scope>NUCLEOTIDE SEQUENCE [LARGE SCALE GENOMIC DNA]</scope>
</reference>
<accession>A0A9P1DPQ6</accession>
<sequence>MALWVLFSLLASLELRDAILQQKCIPLLVLTLLRVSTKELFDCLGPRFCGQLLGDLGEDFDAILFGELGEDFLAEVFVFLGPTYVAKFFKAMGAQHCQVFCLLGASWTSRMHQQMGEEMCKEVYNKLGADYHFLVELFQRFGFRFTAELLLMLQAHFCVQIFSALGTHVVSLLFRDLGVPFASQLFLHMGDSFVAALLAGLGADFCAGLFRTLGRCFVGCLLENLGHRWSAALFTKLGTGFVSDLFRQFGGIFSVALLSRHPAFSLQLSAEMGATFILGVSTTFCCALHPCACFTQVELKRMRKALFRFTSLCVEPCSGLRETLAISCNMQHSTWFKLLKDLKCDLMMWRGRLVGAHGLNVSLF</sequence>
<keyword evidence="1" id="KW-0732">Signal</keyword>
<dbReference type="EMBL" id="CAMXCT020005857">
    <property type="protein sequence ID" value="CAL1166815.1"/>
    <property type="molecule type" value="Genomic_DNA"/>
</dbReference>
<gene>
    <name evidence="2" type="ORF">C1SCF055_LOCUS38407</name>
</gene>
<protein>
    <submittedName>
        <fullName evidence="2">Uncharacterized protein</fullName>
    </submittedName>
</protein>
<evidence type="ECO:0000313" key="3">
    <source>
        <dbReference type="EMBL" id="CAL4800752.1"/>
    </source>
</evidence>